<keyword evidence="3 5" id="KW-1133">Transmembrane helix</keyword>
<evidence type="ECO:0000256" key="5">
    <source>
        <dbReference type="SAM" id="Phobius"/>
    </source>
</evidence>
<evidence type="ECO:0000313" key="6">
    <source>
        <dbReference type="EMBL" id="QDV87938.1"/>
    </source>
</evidence>
<accession>A0ABX5Y0Y4</accession>
<feature type="transmembrane region" description="Helical" evidence="5">
    <location>
        <begin position="60"/>
        <end position="79"/>
    </location>
</feature>
<evidence type="ECO:0000313" key="7">
    <source>
        <dbReference type="Proteomes" id="UP000318081"/>
    </source>
</evidence>
<evidence type="ECO:0000256" key="1">
    <source>
        <dbReference type="ARBA" id="ARBA00004141"/>
    </source>
</evidence>
<evidence type="ECO:0000256" key="3">
    <source>
        <dbReference type="ARBA" id="ARBA00022989"/>
    </source>
</evidence>
<dbReference type="Pfam" id="PF02674">
    <property type="entry name" value="Colicin_V"/>
    <property type="match status" value="1"/>
</dbReference>
<dbReference type="Proteomes" id="UP000318081">
    <property type="component" value="Chromosome"/>
</dbReference>
<evidence type="ECO:0000256" key="4">
    <source>
        <dbReference type="ARBA" id="ARBA00023136"/>
    </source>
</evidence>
<gene>
    <name evidence="6" type="ORF">TBK1r_69700</name>
</gene>
<organism evidence="6 7">
    <name type="scientific">Stieleria magnilauensis</name>
    <dbReference type="NCBI Taxonomy" id="2527963"/>
    <lineage>
        <taxon>Bacteria</taxon>
        <taxon>Pseudomonadati</taxon>
        <taxon>Planctomycetota</taxon>
        <taxon>Planctomycetia</taxon>
        <taxon>Pirellulales</taxon>
        <taxon>Pirellulaceae</taxon>
        <taxon>Stieleria</taxon>
    </lineage>
</organism>
<feature type="transmembrane region" description="Helical" evidence="5">
    <location>
        <begin position="7"/>
        <end position="40"/>
    </location>
</feature>
<sequence length="223" mass="25035">METYDILMLIVLVAAAIFGAVKGFAWQLASIASIVVSYFVAYRFREPLSHSIVAEPPWNRFLAMLILFVGTSLVVWVAFNMVRRTIDRMKLKEFDRQIGTLFGLLKGGLYCTLITLFAVTLMGDGIREKIVASKSGRFIARHLDRSESVIPPEIHQFLHPYLERFDAEFEGAQTQSDAGLAGRLIDASEGVEGVLIDEMRDRLQPVFTPEQNSTLARPAGWRP</sequence>
<reference evidence="6 7" key="1">
    <citation type="submission" date="2019-02" db="EMBL/GenBank/DDBJ databases">
        <title>Deep-cultivation of Planctomycetes and their phenomic and genomic characterization uncovers novel biology.</title>
        <authorList>
            <person name="Wiegand S."/>
            <person name="Jogler M."/>
            <person name="Boedeker C."/>
            <person name="Pinto D."/>
            <person name="Vollmers J."/>
            <person name="Rivas-Marin E."/>
            <person name="Kohn T."/>
            <person name="Peeters S.H."/>
            <person name="Heuer A."/>
            <person name="Rast P."/>
            <person name="Oberbeckmann S."/>
            <person name="Bunk B."/>
            <person name="Jeske O."/>
            <person name="Meyerdierks A."/>
            <person name="Storesund J.E."/>
            <person name="Kallscheuer N."/>
            <person name="Luecker S."/>
            <person name="Lage O.M."/>
            <person name="Pohl T."/>
            <person name="Merkel B.J."/>
            <person name="Hornburger P."/>
            <person name="Mueller R.-W."/>
            <person name="Bruemmer F."/>
            <person name="Labrenz M."/>
            <person name="Spormann A.M."/>
            <person name="Op den Camp H."/>
            <person name="Overmann J."/>
            <person name="Amann R."/>
            <person name="Jetten M.S.M."/>
            <person name="Mascher T."/>
            <person name="Medema M.H."/>
            <person name="Devos D.P."/>
            <person name="Kaster A.-K."/>
            <person name="Ovreas L."/>
            <person name="Rohde M."/>
            <person name="Galperin M.Y."/>
            <person name="Jogler C."/>
        </authorList>
    </citation>
    <scope>NUCLEOTIDE SEQUENCE [LARGE SCALE GENOMIC DNA]</scope>
    <source>
        <strain evidence="6 7">TBK1r</strain>
    </source>
</reference>
<dbReference type="EMBL" id="CP036432">
    <property type="protein sequence ID" value="QDV87938.1"/>
    <property type="molecule type" value="Genomic_DNA"/>
</dbReference>
<dbReference type="PANTHER" id="PTHR37306:SF1">
    <property type="entry name" value="COLICIN V PRODUCTION PROTEIN"/>
    <property type="match status" value="1"/>
</dbReference>
<keyword evidence="7" id="KW-1185">Reference proteome</keyword>
<dbReference type="PANTHER" id="PTHR37306">
    <property type="entry name" value="COLICIN V PRODUCTION PROTEIN"/>
    <property type="match status" value="1"/>
</dbReference>
<keyword evidence="2 5" id="KW-0812">Transmembrane</keyword>
<dbReference type="InterPro" id="IPR003825">
    <property type="entry name" value="Colicin-V_CvpA"/>
</dbReference>
<protein>
    <submittedName>
        <fullName evidence="6">Colicin V production protein</fullName>
    </submittedName>
</protein>
<evidence type="ECO:0000256" key="2">
    <source>
        <dbReference type="ARBA" id="ARBA00022692"/>
    </source>
</evidence>
<feature type="transmembrane region" description="Helical" evidence="5">
    <location>
        <begin position="100"/>
        <end position="123"/>
    </location>
</feature>
<dbReference type="RefSeq" id="WP_145219897.1">
    <property type="nucleotide sequence ID" value="NZ_CP036432.1"/>
</dbReference>
<proteinExistence type="predicted"/>
<keyword evidence="4 5" id="KW-0472">Membrane</keyword>
<name>A0ABX5Y0Y4_9BACT</name>
<comment type="subcellular location">
    <subcellularLocation>
        <location evidence="1">Membrane</location>
        <topology evidence="1">Multi-pass membrane protein</topology>
    </subcellularLocation>
</comment>